<keyword evidence="8" id="KW-0146">Chitin degradation</keyword>
<keyword evidence="17" id="KW-1185">Reference proteome</keyword>
<dbReference type="STRING" id="306901.Q2H9S5"/>
<keyword evidence="7 13" id="KW-0378">Hydrolase</keyword>
<dbReference type="VEuPathDB" id="FungiDB:CHGG_03029"/>
<evidence type="ECO:0000256" key="8">
    <source>
        <dbReference type="ARBA" id="ARBA00023024"/>
    </source>
</evidence>
<dbReference type="CDD" id="cd00035">
    <property type="entry name" value="ChtBD1"/>
    <property type="match status" value="1"/>
</dbReference>
<dbReference type="InterPro" id="IPR029070">
    <property type="entry name" value="Chitinase_insertion_sf"/>
</dbReference>
<dbReference type="InterPro" id="IPR036779">
    <property type="entry name" value="LysM_dom_sf"/>
</dbReference>
<dbReference type="Gene3D" id="3.30.60.10">
    <property type="entry name" value="Endochitinase-like"/>
    <property type="match status" value="1"/>
</dbReference>
<dbReference type="PROSITE" id="PS01095">
    <property type="entry name" value="GH18_1"/>
    <property type="match status" value="1"/>
</dbReference>
<dbReference type="InterPro" id="IPR011583">
    <property type="entry name" value="Chitinase_II/V-like_cat"/>
</dbReference>
<feature type="domain" description="GH18" evidence="15">
    <location>
        <begin position="136"/>
        <end position="534"/>
    </location>
</feature>
<evidence type="ECO:0000256" key="10">
    <source>
        <dbReference type="ARBA" id="ARBA00023277"/>
    </source>
</evidence>
<dbReference type="Proteomes" id="UP000001056">
    <property type="component" value="Unassembled WGS sequence"/>
</dbReference>
<dbReference type="SMART" id="SM00636">
    <property type="entry name" value="Glyco_18"/>
    <property type="match status" value="1"/>
</dbReference>
<dbReference type="OrthoDB" id="73875at2759"/>
<evidence type="ECO:0000313" key="17">
    <source>
        <dbReference type="Proteomes" id="UP000001056"/>
    </source>
</evidence>
<protein>
    <recommendedName>
        <fullName evidence="4">chitinase</fullName>
        <ecNumber evidence="4">3.2.1.14</ecNumber>
    </recommendedName>
</protein>
<comment type="similarity">
    <text evidence="3">Belongs to the glycosyl hydrolase 18 family. Chitinase class V subfamily.</text>
</comment>
<dbReference type="InterPro" id="IPR053214">
    <property type="entry name" value="LysM12-like"/>
</dbReference>
<evidence type="ECO:0000256" key="4">
    <source>
        <dbReference type="ARBA" id="ARBA00012729"/>
    </source>
</evidence>
<dbReference type="InterPro" id="IPR017853">
    <property type="entry name" value="GH"/>
</dbReference>
<dbReference type="InParanoid" id="Q2H9S5"/>
<keyword evidence="10" id="KW-0119">Carbohydrate metabolism</keyword>
<dbReference type="GO" id="GO:0006032">
    <property type="term" value="P:chitin catabolic process"/>
    <property type="evidence" value="ECO:0007669"/>
    <property type="project" value="UniProtKB-KW"/>
</dbReference>
<evidence type="ECO:0000256" key="2">
    <source>
        <dbReference type="ARBA" id="ARBA00004613"/>
    </source>
</evidence>
<sequence>MGAECSTVTVQPGDLCGALASRCGISTADLYKYNPGSTFCNTLQPGQLVCCSEGSLPDLKPKPNPDGTCATYEVKPGEYCSLIAAKFQLSVDDIETFNSNSWGWNGCANVPKYAVICVSSGDPPMPAVIDDAVCGPQVSGTPRPSDWSQIASLNPCPLNACCNTWGRCGITPEFCTPPKTKGQAGRCLNMRGRPDPIRLTRTCTFPSQGITPNFTVDLSGATDQFQLFVQQTGFKKILAFGGWSDTNHNTSPPIFHESVTNTNRLAFARSIVALVEQHNLDGVDFDWEYPGAIDLGGSPGDGARYLTFLRIIRQLLPPTKTISLAAPASFFYLQGYPLAAMADVVDYIVYMAYDLHGAWDYGSRDSQSGCPGGDCLRSHVNGTETEWALALATKAGVPSAKLVVGLASYGRSFKMADRECRADPMCRYVEGDPMVGVCTRAPGMVAQAELEDLKRVGFPGAVFWYDEASDSDIAQFMTDTWAAYMSEETKERRRTRYKGLNFGGSADWAIDLAAFVPGDSGIRSKTAKRGADSFVARRAGGV</sequence>
<dbReference type="Gene3D" id="3.10.50.10">
    <property type="match status" value="1"/>
</dbReference>
<keyword evidence="5" id="KW-0964">Secreted</keyword>
<dbReference type="EMBL" id="CH408030">
    <property type="protein sequence ID" value="EAQ91094.1"/>
    <property type="molecule type" value="Genomic_DNA"/>
</dbReference>
<feature type="domain" description="LysM" evidence="14">
    <location>
        <begin position="70"/>
        <end position="118"/>
    </location>
</feature>
<evidence type="ECO:0000313" key="16">
    <source>
        <dbReference type="EMBL" id="EAQ91094.1"/>
    </source>
</evidence>
<comment type="catalytic activity">
    <reaction evidence="1">
        <text>Random endo-hydrolysis of N-acetyl-beta-D-glucosaminide (1-&gt;4)-beta-linkages in chitin and chitodextrins.</text>
        <dbReference type="EC" id="3.2.1.14"/>
    </reaction>
</comment>
<dbReference type="PROSITE" id="PS51782">
    <property type="entry name" value="LYSM"/>
    <property type="match status" value="2"/>
</dbReference>
<dbReference type="SUPFAM" id="SSF51445">
    <property type="entry name" value="(Trans)glycosidases"/>
    <property type="match status" value="1"/>
</dbReference>
<dbReference type="HOGENOM" id="CLU_023305_0_0_1"/>
<evidence type="ECO:0000256" key="13">
    <source>
        <dbReference type="RuleBase" id="RU000489"/>
    </source>
</evidence>
<evidence type="ECO:0000256" key="12">
    <source>
        <dbReference type="ARBA" id="ARBA00023326"/>
    </source>
</evidence>
<dbReference type="GO" id="GO:0008843">
    <property type="term" value="F:endochitinase activity"/>
    <property type="evidence" value="ECO:0007669"/>
    <property type="project" value="UniProtKB-EC"/>
</dbReference>
<keyword evidence="12" id="KW-0624">Polysaccharide degradation</keyword>
<name>Q2H9S5_CHAGB</name>
<dbReference type="Pfam" id="PF00704">
    <property type="entry name" value="Glyco_hydro_18"/>
    <property type="match status" value="1"/>
</dbReference>
<dbReference type="Gene3D" id="3.10.350.10">
    <property type="entry name" value="LysM domain"/>
    <property type="match status" value="2"/>
</dbReference>
<evidence type="ECO:0000256" key="3">
    <source>
        <dbReference type="ARBA" id="ARBA00008682"/>
    </source>
</evidence>
<dbReference type="SUPFAM" id="SSF54106">
    <property type="entry name" value="LysM domain"/>
    <property type="match status" value="1"/>
</dbReference>
<proteinExistence type="inferred from homology"/>
<organism evidence="16 17">
    <name type="scientific">Chaetomium globosum (strain ATCC 6205 / CBS 148.51 / DSM 1962 / NBRC 6347 / NRRL 1970)</name>
    <name type="common">Soil fungus</name>
    <dbReference type="NCBI Taxonomy" id="306901"/>
    <lineage>
        <taxon>Eukaryota</taxon>
        <taxon>Fungi</taxon>
        <taxon>Dikarya</taxon>
        <taxon>Ascomycota</taxon>
        <taxon>Pezizomycotina</taxon>
        <taxon>Sordariomycetes</taxon>
        <taxon>Sordariomycetidae</taxon>
        <taxon>Sordariales</taxon>
        <taxon>Chaetomiaceae</taxon>
        <taxon>Chaetomium</taxon>
    </lineage>
</organism>
<dbReference type="Gene3D" id="3.20.20.80">
    <property type="entry name" value="Glycosidases"/>
    <property type="match status" value="1"/>
</dbReference>
<dbReference type="GO" id="GO:0000272">
    <property type="term" value="P:polysaccharide catabolic process"/>
    <property type="evidence" value="ECO:0007669"/>
    <property type="project" value="UniProtKB-KW"/>
</dbReference>
<accession>Q2H9S5</accession>
<keyword evidence="9" id="KW-0843">Virulence</keyword>
<dbReference type="AlphaFoldDB" id="Q2H9S5"/>
<evidence type="ECO:0000256" key="9">
    <source>
        <dbReference type="ARBA" id="ARBA00023026"/>
    </source>
</evidence>
<dbReference type="eggNOG" id="KOG2806">
    <property type="taxonomic scope" value="Eukaryota"/>
</dbReference>
<evidence type="ECO:0000256" key="1">
    <source>
        <dbReference type="ARBA" id="ARBA00000822"/>
    </source>
</evidence>
<dbReference type="PANTHER" id="PTHR47700:SF2">
    <property type="entry name" value="CHITINASE"/>
    <property type="match status" value="1"/>
</dbReference>
<keyword evidence="11 13" id="KW-0326">Glycosidase</keyword>
<dbReference type="InterPro" id="IPR036861">
    <property type="entry name" value="Endochitinase-like_sf"/>
</dbReference>
<dbReference type="InterPro" id="IPR001579">
    <property type="entry name" value="Glyco_hydro_18_chit_AS"/>
</dbReference>
<evidence type="ECO:0000259" key="15">
    <source>
        <dbReference type="PROSITE" id="PS51910"/>
    </source>
</evidence>
<dbReference type="Pfam" id="PF01476">
    <property type="entry name" value="LysM"/>
    <property type="match status" value="2"/>
</dbReference>
<dbReference type="InterPro" id="IPR001223">
    <property type="entry name" value="Glyco_hydro18_cat"/>
</dbReference>
<dbReference type="GO" id="GO:0008061">
    <property type="term" value="F:chitin binding"/>
    <property type="evidence" value="ECO:0007669"/>
    <property type="project" value="UniProtKB-KW"/>
</dbReference>
<dbReference type="GeneID" id="4388497"/>
<comment type="subcellular location">
    <subcellularLocation>
        <location evidence="2">Secreted</location>
    </subcellularLocation>
</comment>
<keyword evidence="6" id="KW-0147">Chitin-binding</keyword>
<evidence type="ECO:0000256" key="6">
    <source>
        <dbReference type="ARBA" id="ARBA00022669"/>
    </source>
</evidence>
<feature type="domain" description="LysM" evidence="14">
    <location>
        <begin position="6"/>
        <end position="51"/>
    </location>
</feature>
<dbReference type="GO" id="GO:0005576">
    <property type="term" value="C:extracellular region"/>
    <property type="evidence" value="ECO:0007669"/>
    <property type="project" value="UniProtKB-SubCell"/>
</dbReference>
<dbReference type="InterPro" id="IPR018392">
    <property type="entry name" value="LysM"/>
</dbReference>
<reference evidence="17" key="1">
    <citation type="journal article" date="2015" name="Genome Announc.">
        <title>Draft genome sequence of the cellulolytic fungus Chaetomium globosum.</title>
        <authorList>
            <person name="Cuomo C.A."/>
            <person name="Untereiner W.A."/>
            <person name="Ma L.-J."/>
            <person name="Grabherr M."/>
            <person name="Birren B.W."/>
        </authorList>
    </citation>
    <scope>NUCLEOTIDE SEQUENCE [LARGE SCALE GENOMIC DNA]</scope>
    <source>
        <strain evidence="17">ATCC 6205 / CBS 148.51 / DSM 1962 / NBRC 6347 / NRRL 1970</strain>
    </source>
</reference>
<dbReference type="PROSITE" id="PS51910">
    <property type="entry name" value="GH18_2"/>
    <property type="match status" value="1"/>
</dbReference>
<dbReference type="SUPFAM" id="SSF57016">
    <property type="entry name" value="Plant lectins/antimicrobial peptides"/>
    <property type="match status" value="1"/>
</dbReference>
<dbReference type="EC" id="3.2.1.14" evidence="4"/>
<gene>
    <name evidence="16" type="ORF">CHGG_03029</name>
</gene>
<dbReference type="SUPFAM" id="SSF54556">
    <property type="entry name" value="Chitinase insertion domain"/>
    <property type="match status" value="1"/>
</dbReference>
<evidence type="ECO:0000259" key="14">
    <source>
        <dbReference type="PROSITE" id="PS51782"/>
    </source>
</evidence>
<evidence type="ECO:0000256" key="11">
    <source>
        <dbReference type="ARBA" id="ARBA00023295"/>
    </source>
</evidence>
<dbReference type="PANTHER" id="PTHR47700">
    <property type="entry name" value="V CHITINASE, PUTATIVE (AFU_ORTHOLOGUE AFUA_6G13720)-RELATED"/>
    <property type="match status" value="1"/>
</dbReference>
<evidence type="ECO:0000256" key="7">
    <source>
        <dbReference type="ARBA" id="ARBA00022801"/>
    </source>
</evidence>
<evidence type="ECO:0000256" key="5">
    <source>
        <dbReference type="ARBA" id="ARBA00022525"/>
    </source>
</evidence>
<dbReference type="CDD" id="cd00118">
    <property type="entry name" value="LysM"/>
    <property type="match status" value="2"/>
</dbReference>
<dbReference type="RefSeq" id="XP_001229545.1">
    <property type="nucleotide sequence ID" value="XM_001229544.1"/>
</dbReference>
<dbReference type="SMART" id="SM00257">
    <property type="entry name" value="LysM"/>
    <property type="match status" value="2"/>
</dbReference>